<organism evidence="1 2">
    <name type="scientific">Brassica cretica</name>
    <name type="common">Mustard</name>
    <dbReference type="NCBI Taxonomy" id="69181"/>
    <lineage>
        <taxon>Eukaryota</taxon>
        <taxon>Viridiplantae</taxon>
        <taxon>Streptophyta</taxon>
        <taxon>Embryophyta</taxon>
        <taxon>Tracheophyta</taxon>
        <taxon>Spermatophyta</taxon>
        <taxon>Magnoliopsida</taxon>
        <taxon>eudicotyledons</taxon>
        <taxon>Gunneridae</taxon>
        <taxon>Pentapetalae</taxon>
        <taxon>rosids</taxon>
        <taxon>malvids</taxon>
        <taxon>Brassicales</taxon>
        <taxon>Brassicaceae</taxon>
        <taxon>Brassiceae</taxon>
        <taxon>Brassica</taxon>
    </lineage>
</organism>
<name>A0ABQ7AMY8_BRACR</name>
<dbReference type="EMBL" id="QGKV02001556">
    <property type="protein sequence ID" value="KAF3515730.1"/>
    <property type="molecule type" value="Genomic_DNA"/>
</dbReference>
<keyword evidence="2" id="KW-1185">Reference proteome</keyword>
<comment type="caution">
    <text evidence="1">The sequence shown here is derived from an EMBL/GenBank/DDBJ whole genome shotgun (WGS) entry which is preliminary data.</text>
</comment>
<sequence>MLYLREEAARAKAKNVQPFASICWYKDLFVVSTSSSLVRCCEEQEQARDKETRTGSKFLVLCSTGKESKKLVLLVLFPLGQGCYKLKSAGMSQVMVAHVFRNSSPRPKRCRWSEAFSVWWYMNCFEEAMTLGGFLVKYTEHFNGSRLKCRNVLGLRIDDMCEEKFVEGEQCYWFRRISQVFSAAYAFRWSSVVGLEVLLIRFQQTKTTSEAEERTFKEEDPIGFVGFWFVKSCAEASQRDCESYSAKIKGELKFAESRVMCVIFAKCDQGSGLVSDCVLVCERNMQCCFRRLRKCQLVALMNLRFQDLSERMLQRRMKRGEGYSVVEQDMFSTLRLPGWFSFQRFFELKECYKLKSAGMSQKRCRWSEAFSVWWYMNCFEEAMTLGGFSGGAVFLVQTYFSSLLREESQVECVQENVKCTDIKAESERETVSGWSYFQQRILFQQSLGAAVNKVEYTEVIMVMFSYEKQVLSEVSQSKSLQEGGSGNLLIEKNTCKIEQVWSFSVKNARGRVAEETHHGLDIDVKEAVKKGRKYSQQGGAMRRDLLSFNRGSSSGFKAELARQKAGAFEVNQMGLPRNQVAGLQRIVWTEIEQRFSTSKVFLTRLSSWCLLALGICFIGFESWSFWIEAVMIQVPQVIQMKLMNCVVLLMGGRLKFPVYRNCQKRINEEVELNTRLFMSGSLMVIDSMKTSYEVELRVRGSKEQWQSSLQVVSRRMLIKMLKGN</sequence>
<protein>
    <submittedName>
        <fullName evidence="1">Uncharacterized protein</fullName>
    </submittedName>
</protein>
<gene>
    <name evidence="1" type="ORF">DY000_02062766</name>
</gene>
<evidence type="ECO:0000313" key="1">
    <source>
        <dbReference type="EMBL" id="KAF3515730.1"/>
    </source>
</evidence>
<accession>A0ABQ7AMY8</accession>
<reference evidence="1 2" key="1">
    <citation type="journal article" date="2020" name="BMC Genomics">
        <title>Intraspecific diversification of the crop wild relative Brassica cretica Lam. using demographic model selection.</title>
        <authorList>
            <person name="Kioukis A."/>
            <person name="Michalopoulou V.A."/>
            <person name="Briers L."/>
            <person name="Pirintsos S."/>
            <person name="Studholme D.J."/>
            <person name="Pavlidis P."/>
            <person name="Sarris P.F."/>
        </authorList>
    </citation>
    <scope>NUCLEOTIDE SEQUENCE [LARGE SCALE GENOMIC DNA]</scope>
    <source>
        <strain evidence="2">cv. PFS-1207/04</strain>
    </source>
</reference>
<proteinExistence type="predicted"/>
<evidence type="ECO:0000313" key="2">
    <source>
        <dbReference type="Proteomes" id="UP000266723"/>
    </source>
</evidence>
<dbReference type="Proteomes" id="UP000266723">
    <property type="component" value="Unassembled WGS sequence"/>
</dbReference>